<keyword evidence="1" id="KW-0472">Membrane</keyword>
<organism evidence="3 4">
    <name type="scientific">Ectobacillus funiculus</name>
    <dbReference type="NCBI Taxonomy" id="137993"/>
    <lineage>
        <taxon>Bacteria</taxon>
        <taxon>Bacillati</taxon>
        <taxon>Bacillota</taxon>
        <taxon>Bacilli</taxon>
        <taxon>Bacillales</taxon>
        <taxon>Bacillaceae</taxon>
        <taxon>Ectobacillus</taxon>
    </lineage>
</organism>
<dbReference type="NCBIfam" id="TIGR04383">
    <property type="entry name" value="acidic_w_LPXTA"/>
    <property type="match status" value="1"/>
</dbReference>
<evidence type="ECO:0000256" key="2">
    <source>
        <dbReference type="SAM" id="SignalP"/>
    </source>
</evidence>
<dbReference type="EMBL" id="JBHMAF010000194">
    <property type="protein sequence ID" value="MFB9761615.1"/>
    <property type="molecule type" value="Genomic_DNA"/>
</dbReference>
<dbReference type="RefSeq" id="WP_379951761.1">
    <property type="nucleotide sequence ID" value="NZ_JBHMAF010000194.1"/>
</dbReference>
<comment type="caution">
    <text evidence="3">The sequence shown here is derived from an EMBL/GenBank/DDBJ whole genome shotgun (WGS) entry which is preliminary data.</text>
</comment>
<keyword evidence="1" id="KW-1133">Transmembrane helix</keyword>
<evidence type="ECO:0000256" key="1">
    <source>
        <dbReference type="SAM" id="Phobius"/>
    </source>
</evidence>
<evidence type="ECO:0000313" key="3">
    <source>
        <dbReference type="EMBL" id="MFB9761615.1"/>
    </source>
</evidence>
<feature type="signal peptide" evidence="2">
    <location>
        <begin position="1"/>
        <end position="25"/>
    </location>
</feature>
<dbReference type="Proteomes" id="UP001589609">
    <property type="component" value="Unassembled WGS sequence"/>
</dbReference>
<accession>A0ABV5WMT0</accession>
<keyword evidence="2" id="KW-0732">Signal</keyword>
<gene>
    <name evidence="3" type="ORF">ACFFMS_25585</name>
</gene>
<proteinExistence type="predicted"/>
<dbReference type="InterPro" id="IPR030832">
    <property type="entry name" value="Acidic_LPXTA"/>
</dbReference>
<feature type="transmembrane region" description="Helical" evidence="1">
    <location>
        <begin position="144"/>
        <end position="163"/>
    </location>
</feature>
<protein>
    <submittedName>
        <fullName evidence="3">Processed acidic surface protein</fullName>
    </submittedName>
</protein>
<keyword evidence="4" id="KW-1185">Reference proteome</keyword>
<feature type="chain" id="PRO_5047144842" evidence="2">
    <location>
        <begin position="26"/>
        <end position="170"/>
    </location>
</feature>
<evidence type="ECO:0000313" key="4">
    <source>
        <dbReference type="Proteomes" id="UP001589609"/>
    </source>
</evidence>
<name>A0ABV5WMT0_9BACI</name>
<reference evidence="3 4" key="1">
    <citation type="submission" date="2024-09" db="EMBL/GenBank/DDBJ databases">
        <authorList>
            <person name="Sun Q."/>
            <person name="Mori K."/>
        </authorList>
    </citation>
    <scope>NUCLEOTIDE SEQUENCE [LARGE SCALE GENOMIC DNA]</scope>
    <source>
        <strain evidence="3 4">JCM 11201</strain>
    </source>
</reference>
<sequence length="170" mass="18967">MLKSFIASLFAVFIFTFVAPFSSLAAVPEEELSIYLEDIGWTRDIMDMYVERASRGTKTLASFDSLDDLAAYLGPRTTEEQALQALLDKYGYTKAEADNLLRKYNTSVDEYTFVTELDLDLLDILAKQQQTENGGQLPDTAGNYTLYALFGIALAAFGSFFVYKGLVVKK</sequence>
<keyword evidence="1" id="KW-0812">Transmembrane</keyword>